<dbReference type="GO" id="GO:0004750">
    <property type="term" value="F:D-ribulose-phosphate 3-epimerase activity"/>
    <property type="evidence" value="ECO:0007669"/>
    <property type="project" value="UniProtKB-EC"/>
</dbReference>
<dbReference type="AlphaFoldDB" id="A0A085G6I9"/>
<dbReference type="GO" id="GO:0005975">
    <property type="term" value="P:carbohydrate metabolic process"/>
    <property type="evidence" value="ECO:0007669"/>
    <property type="project" value="InterPro"/>
</dbReference>
<gene>
    <name evidence="3" type="ORF">GEAM_3142</name>
</gene>
<dbReference type="InterPro" id="IPR000056">
    <property type="entry name" value="Ribul_P_3_epim-like"/>
</dbReference>
<dbReference type="Gene3D" id="3.20.20.70">
    <property type="entry name" value="Aldolase class I"/>
    <property type="match status" value="1"/>
</dbReference>
<name>A0A085G6I9_EWIA3</name>
<dbReference type="Pfam" id="PF00834">
    <property type="entry name" value="Ribul_P_3_epim"/>
    <property type="match status" value="1"/>
</dbReference>
<proteinExistence type="predicted"/>
<dbReference type="GO" id="GO:0046872">
    <property type="term" value="F:metal ion binding"/>
    <property type="evidence" value="ECO:0007669"/>
    <property type="project" value="UniProtKB-KW"/>
</dbReference>
<accession>A0A085G6I9</accession>
<evidence type="ECO:0000313" key="4">
    <source>
        <dbReference type="Proteomes" id="UP000028640"/>
    </source>
</evidence>
<reference evidence="3 4" key="1">
    <citation type="submission" date="2014-05" db="EMBL/GenBank/DDBJ databases">
        <title>ATOL: Assembling a taxonomically balanced genome-scale reconstruction of the evolutionary history of the Enterobacteriaceae.</title>
        <authorList>
            <person name="Plunkett G.III."/>
            <person name="Neeno-Eckwall E.C."/>
            <person name="Glasner J.D."/>
            <person name="Perna N.T."/>
        </authorList>
    </citation>
    <scope>NUCLEOTIDE SEQUENCE [LARGE SCALE GENOMIC DNA]</scope>
    <source>
        <strain evidence="3 4">ATCC 33852</strain>
    </source>
</reference>
<evidence type="ECO:0000256" key="2">
    <source>
        <dbReference type="ARBA" id="ARBA00023235"/>
    </source>
</evidence>
<comment type="caution">
    <text evidence="3">The sequence shown here is derived from an EMBL/GenBank/DDBJ whole genome shotgun (WGS) entry which is preliminary data.</text>
</comment>
<dbReference type="InterPro" id="IPR011060">
    <property type="entry name" value="RibuloseP-bd_barrel"/>
</dbReference>
<evidence type="ECO:0000313" key="3">
    <source>
        <dbReference type="EMBL" id="KFC79334.1"/>
    </source>
</evidence>
<dbReference type="Proteomes" id="UP000028640">
    <property type="component" value="Unassembled WGS sequence"/>
</dbReference>
<dbReference type="eggNOG" id="COG0036">
    <property type="taxonomic scope" value="Bacteria"/>
</dbReference>
<keyword evidence="2 3" id="KW-0413">Isomerase</keyword>
<keyword evidence="4" id="KW-1185">Reference proteome</keyword>
<organism evidence="3 4">
    <name type="scientific">Ewingella americana (strain ATCC 33852 / DSM 4580 / CCUG 14506 / JCM 5911 / LMG 7869 / NCTC 12157 / CDC 1468-78)</name>
    <dbReference type="NCBI Taxonomy" id="910964"/>
    <lineage>
        <taxon>Bacteria</taxon>
        <taxon>Pseudomonadati</taxon>
        <taxon>Pseudomonadota</taxon>
        <taxon>Gammaproteobacteria</taxon>
        <taxon>Enterobacterales</taxon>
        <taxon>Yersiniaceae</taxon>
        <taxon>Ewingella</taxon>
    </lineage>
</organism>
<protein>
    <submittedName>
        <fullName evidence="3">Putative pentose isomerase</fullName>
        <ecNumber evidence="3">5.1.3.-</ecNumber>
        <ecNumber evidence="3">5.1.3.1</ecNumber>
    </submittedName>
</protein>
<dbReference type="NCBIfam" id="NF004076">
    <property type="entry name" value="PRK05581.1-4"/>
    <property type="match status" value="1"/>
</dbReference>
<evidence type="ECO:0000256" key="1">
    <source>
        <dbReference type="ARBA" id="ARBA00022723"/>
    </source>
</evidence>
<dbReference type="EMBL" id="JMPJ01000065">
    <property type="protein sequence ID" value="KFC79334.1"/>
    <property type="molecule type" value="Genomic_DNA"/>
</dbReference>
<dbReference type="InterPro" id="IPR013785">
    <property type="entry name" value="Aldolase_TIM"/>
</dbReference>
<dbReference type="PANTHER" id="PTHR11749">
    <property type="entry name" value="RIBULOSE-5-PHOSPHATE-3-EPIMERASE"/>
    <property type="match status" value="1"/>
</dbReference>
<dbReference type="CDD" id="cd00429">
    <property type="entry name" value="RPE"/>
    <property type="match status" value="1"/>
</dbReference>
<dbReference type="STRING" id="910964.GEAM_3142"/>
<sequence length="231" mass="25293">MERKIVLSPSIMCADLLNLERSVKELEEIGIDALHIDIIDGAFSPSMPLGIDTVKKLRDITNLAFDVHIMSRNNDWFVEQILAIGVQQISFHIETSLHADRLINLIRNSGVKAGLALNPGTPLSCLDYLLPQLDNVLLMLINPGFAGDRSEKQAVYSAEKVRDLAQLISSRQVNCEIQVDGRVSLDSIPELIGAGADNLVLGSTSLYISGNTLAQNKVYLDMAVKNGLSQR</sequence>
<dbReference type="OrthoDB" id="1645589at2"/>
<dbReference type="EC" id="5.1.3.1" evidence="3"/>
<keyword evidence="1" id="KW-0479">Metal-binding</keyword>
<dbReference type="SUPFAM" id="SSF51366">
    <property type="entry name" value="Ribulose-phoshate binding barrel"/>
    <property type="match status" value="1"/>
</dbReference>
<dbReference type="EC" id="5.1.3.-" evidence="3"/>